<gene>
    <name evidence="2" type="ORF">Z520_00415</name>
</gene>
<dbReference type="AlphaFoldDB" id="A0A0D2L3T7"/>
<feature type="compositionally biased region" description="Basic and acidic residues" evidence="1">
    <location>
        <begin position="111"/>
        <end position="140"/>
    </location>
</feature>
<feature type="compositionally biased region" description="Polar residues" evidence="1">
    <location>
        <begin position="16"/>
        <end position="31"/>
    </location>
</feature>
<name>A0A0D2L3T7_9EURO</name>
<reference evidence="2 3" key="1">
    <citation type="submission" date="2015-01" db="EMBL/GenBank/DDBJ databases">
        <title>The Genome Sequence of Fonsecaea multimorphosa CBS 102226.</title>
        <authorList>
            <consortium name="The Broad Institute Genomics Platform"/>
            <person name="Cuomo C."/>
            <person name="de Hoog S."/>
            <person name="Gorbushina A."/>
            <person name="Stielow B."/>
            <person name="Teixiera M."/>
            <person name="Abouelleil A."/>
            <person name="Chapman S.B."/>
            <person name="Priest M."/>
            <person name="Young S.K."/>
            <person name="Wortman J."/>
            <person name="Nusbaum C."/>
            <person name="Birren B."/>
        </authorList>
    </citation>
    <scope>NUCLEOTIDE SEQUENCE [LARGE SCALE GENOMIC DNA]</scope>
    <source>
        <strain evidence="2 3">CBS 102226</strain>
    </source>
</reference>
<organism evidence="2 3">
    <name type="scientific">Fonsecaea multimorphosa CBS 102226</name>
    <dbReference type="NCBI Taxonomy" id="1442371"/>
    <lineage>
        <taxon>Eukaryota</taxon>
        <taxon>Fungi</taxon>
        <taxon>Dikarya</taxon>
        <taxon>Ascomycota</taxon>
        <taxon>Pezizomycotina</taxon>
        <taxon>Eurotiomycetes</taxon>
        <taxon>Chaetothyriomycetidae</taxon>
        <taxon>Chaetothyriales</taxon>
        <taxon>Herpotrichiellaceae</taxon>
        <taxon>Fonsecaea</taxon>
    </lineage>
</organism>
<evidence type="ECO:0000313" key="2">
    <source>
        <dbReference type="EMBL" id="KIY03724.1"/>
    </source>
</evidence>
<dbReference type="OrthoDB" id="4161725at2759"/>
<feature type="region of interest" description="Disordered" evidence="1">
    <location>
        <begin position="85"/>
        <end position="140"/>
    </location>
</feature>
<accession>A0A0D2L3T7</accession>
<protein>
    <submittedName>
        <fullName evidence="2">Uncharacterized protein</fullName>
    </submittedName>
</protein>
<dbReference type="EMBL" id="KN848062">
    <property type="protein sequence ID" value="KIY03724.1"/>
    <property type="molecule type" value="Genomic_DNA"/>
</dbReference>
<evidence type="ECO:0000256" key="1">
    <source>
        <dbReference type="SAM" id="MobiDB-lite"/>
    </source>
</evidence>
<feature type="region of interest" description="Disordered" evidence="1">
    <location>
        <begin position="1"/>
        <end position="34"/>
    </location>
</feature>
<dbReference type="RefSeq" id="XP_016637846.1">
    <property type="nucleotide sequence ID" value="XM_016770936.1"/>
</dbReference>
<feature type="compositionally biased region" description="Low complexity" evidence="1">
    <location>
        <begin position="1"/>
        <end position="15"/>
    </location>
</feature>
<proteinExistence type="predicted"/>
<dbReference type="Proteomes" id="UP000053411">
    <property type="component" value="Unassembled WGS sequence"/>
</dbReference>
<sequence length="162" mass="18792">MSNPTKSTITTTTTTARSRQTPSQPSVTSSEPDAAQVQAILATIRANLLLVARTWGRESRQHREARGVMRAYLEENVLRHRVENRHRQRHVEDTDDGCRYEGEGRAGGVRGRGEDVHMDLDEDKRVDMQRERERERERDEDWKRNMGMHREIEEVLAELSLS</sequence>
<keyword evidence="3" id="KW-1185">Reference proteome</keyword>
<dbReference type="VEuPathDB" id="FungiDB:Z520_00415"/>
<feature type="compositionally biased region" description="Basic and acidic residues" evidence="1">
    <location>
        <begin position="90"/>
        <end position="104"/>
    </location>
</feature>
<evidence type="ECO:0000313" key="3">
    <source>
        <dbReference type="Proteomes" id="UP000053411"/>
    </source>
</evidence>
<dbReference type="GeneID" id="27706161"/>